<evidence type="ECO:0000313" key="2">
    <source>
        <dbReference type="EMBL" id="MBB6124801.1"/>
    </source>
</evidence>
<feature type="transmembrane region" description="Helical" evidence="1">
    <location>
        <begin position="200"/>
        <end position="220"/>
    </location>
</feature>
<dbReference type="AlphaFoldDB" id="A0A841J9H2"/>
<keyword evidence="1" id="KW-1133">Transmembrane helix</keyword>
<feature type="transmembrane region" description="Helical" evidence="1">
    <location>
        <begin position="55"/>
        <end position="79"/>
    </location>
</feature>
<evidence type="ECO:0000256" key="1">
    <source>
        <dbReference type="SAM" id="Phobius"/>
    </source>
</evidence>
<sequence length="262" mass="26925">MKPNVDLLTILGLSMAIHPLLTMWHEIGGHAVACAALGGHVATIGAYYVDCTGLAGWRSVVVSCAGVTVNAVLAVWAYALWTRATQDRARLVLWLIWVSEAFVAAGYFAFSGVSGFGDLGTGEGGGLEGLPMPVVIRVGELLFGIAAYILLVRAAIRSLNGMIGTGPQTDAVRKTIAHGFYAGAGAGAILVGLLNPVGLIITIMSAVASSFGGLAGFISVGYAIAPLDAPKPFSLARNRPVIIGGAAILIAFAAILGRSLYF</sequence>
<keyword evidence="1" id="KW-0472">Membrane</keyword>
<comment type="caution">
    <text evidence="2">The sequence shown here is derived from an EMBL/GenBank/DDBJ whole genome shotgun (WGS) entry which is preliminary data.</text>
</comment>
<gene>
    <name evidence="2" type="ORF">FHS92_002554</name>
</gene>
<feature type="transmembrane region" description="Helical" evidence="1">
    <location>
        <begin position="134"/>
        <end position="156"/>
    </location>
</feature>
<keyword evidence="3" id="KW-1185">Reference proteome</keyword>
<name>A0A841J9H2_9SPHN</name>
<dbReference type="Proteomes" id="UP000552700">
    <property type="component" value="Unassembled WGS sequence"/>
</dbReference>
<feature type="transmembrane region" description="Helical" evidence="1">
    <location>
        <begin position="31"/>
        <end position="49"/>
    </location>
</feature>
<dbReference type="RefSeq" id="WP_184081103.1">
    <property type="nucleotide sequence ID" value="NZ_JACIJP010000004.1"/>
</dbReference>
<feature type="transmembrane region" description="Helical" evidence="1">
    <location>
        <begin position="91"/>
        <end position="114"/>
    </location>
</feature>
<reference evidence="2 3" key="1">
    <citation type="submission" date="2020-08" db="EMBL/GenBank/DDBJ databases">
        <title>Genomic Encyclopedia of Type Strains, Phase IV (KMG-IV): sequencing the most valuable type-strain genomes for metagenomic binning, comparative biology and taxonomic classification.</title>
        <authorList>
            <person name="Goeker M."/>
        </authorList>
    </citation>
    <scope>NUCLEOTIDE SEQUENCE [LARGE SCALE GENOMIC DNA]</scope>
    <source>
        <strain evidence="2 3">DSM 102255</strain>
    </source>
</reference>
<dbReference type="EMBL" id="JACIJP010000004">
    <property type="protein sequence ID" value="MBB6124801.1"/>
    <property type="molecule type" value="Genomic_DNA"/>
</dbReference>
<evidence type="ECO:0000313" key="3">
    <source>
        <dbReference type="Proteomes" id="UP000552700"/>
    </source>
</evidence>
<keyword evidence="1" id="KW-0812">Transmembrane</keyword>
<organism evidence="2 3">
    <name type="scientific">Sphingobium subterraneum</name>
    <dbReference type="NCBI Taxonomy" id="627688"/>
    <lineage>
        <taxon>Bacteria</taxon>
        <taxon>Pseudomonadati</taxon>
        <taxon>Pseudomonadota</taxon>
        <taxon>Alphaproteobacteria</taxon>
        <taxon>Sphingomonadales</taxon>
        <taxon>Sphingomonadaceae</taxon>
        <taxon>Sphingobium</taxon>
    </lineage>
</organism>
<protein>
    <submittedName>
        <fullName evidence="2">Uncharacterized protein</fullName>
    </submittedName>
</protein>
<feature type="transmembrane region" description="Helical" evidence="1">
    <location>
        <begin position="241"/>
        <end position="261"/>
    </location>
</feature>
<feature type="transmembrane region" description="Helical" evidence="1">
    <location>
        <begin position="176"/>
        <end position="194"/>
    </location>
</feature>
<accession>A0A841J9H2</accession>
<proteinExistence type="predicted"/>